<dbReference type="Proteomes" id="UP000053477">
    <property type="component" value="Unassembled WGS sequence"/>
</dbReference>
<dbReference type="STRING" id="27342.A0A0H2R4M5"/>
<dbReference type="InterPro" id="IPR051414">
    <property type="entry name" value="Adenylate-forming_Reductase"/>
</dbReference>
<dbReference type="InterPro" id="IPR036291">
    <property type="entry name" value="NAD(P)-bd_dom_sf"/>
</dbReference>
<evidence type="ECO:0000256" key="1">
    <source>
        <dbReference type="ARBA" id="ARBA00022450"/>
    </source>
</evidence>
<dbReference type="PANTHER" id="PTHR43439:SF2">
    <property type="entry name" value="ENZYME, PUTATIVE (JCVI)-RELATED"/>
    <property type="match status" value="1"/>
</dbReference>
<dbReference type="SUPFAM" id="SSF56801">
    <property type="entry name" value="Acetyl-CoA synthetase-like"/>
    <property type="match status" value="1"/>
</dbReference>
<dbReference type="InterPro" id="IPR036736">
    <property type="entry name" value="ACP-like_sf"/>
</dbReference>
<dbReference type="SUPFAM" id="SSF51735">
    <property type="entry name" value="NAD(P)-binding Rossmann-fold domains"/>
    <property type="match status" value="1"/>
</dbReference>
<dbReference type="SUPFAM" id="SSF47336">
    <property type="entry name" value="ACP-like"/>
    <property type="match status" value="1"/>
</dbReference>
<dbReference type="OrthoDB" id="429813at2759"/>
<name>A0A0H2R4M5_9AGAM</name>
<dbReference type="Pfam" id="PF07993">
    <property type="entry name" value="NAD_binding_4"/>
    <property type="match status" value="1"/>
</dbReference>
<dbReference type="Pfam" id="PF00501">
    <property type="entry name" value="AMP-binding"/>
    <property type="match status" value="1"/>
</dbReference>
<evidence type="ECO:0000259" key="3">
    <source>
        <dbReference type="SMART" id="SM00823"/>
    </source>
</evidence>
<proteinExistence type="predicted"/>
<protein>
    <submittedName>
        <fullName evidence="4">Acetyl-CoA synthetase-like protein</fullName>
    </submittedName>
</protein>
<dbReference type="Pfam" id="PF23562">
    <property type="entry name" value="AMP-binding_C_3"/>
    <property type="match status" value="1"/>
</dbReference>
<dbReference type="InterPro" id="IPR013120">
    <property type="entry name" value="FAR_NAD-bd"/>
</dbReference>
<accession>A0A0H2R4M5</accession>
<dbReference type="SMART" id="SM00823">
    <property type="entry name" value="PKS_PP"/>
    <property type="match status" value="1"/>
</dbReference>
<keyword evidence="1" id="KW-0596">Phosphopantetheine</keyword>
<dbReference type="InterPro" id="IPR000873">
    <property type="entry name" value="AMP-dep_synth/lig_dom"/>
</dbReference>
<keyword evidence="2" id="KW-0597">Phosphoprotein</keyword>
<dbReference type="GO" id="GO:0031177">
    <property type="term" value="F:phosphopantetheine binding"/>
    <property type="evidence" value="ECO:0007669"/>
    <property type="project" value="InterPro"/>
</dbReference>
<sequence>MDYKVLPFRKLPQTQALSSKTFKAPPLDGSLTVPEIYDWHLYNNPNHPLFVYADDHGKTHSILWPEVVRAAHGVGRRIRIMVSPEQDYSVPPESPCTVAILSAADTVTYYTMVVGIVRAGHTAFPISPRNSPAAIAHLLKMANVKHLIVGQEKNFQILAEHSLALLQGNKPPCTHPMPHFEDLYVQCSERGFVPLSFKRPDLDQAAVILHSSGSTAFPKAITWSHYHILHIAVFPWFGGRDVTGYRLSCHAIPMFHGMGINLTNWTCTSGLVLACFEPRAPAVVPSPSTVLKGVIDSKSRVAFSPPLFVEIWSREPESVKVLQGLDGVMFGGGPLDRGVGGALSAKGINLVNAYGCSECGCFSKLFPTNLDDDWEYFEMADAVDAEFVPDGNGSYEFIVKPGPWMLPSVFNTTLNGIPAYATGDLVTPHPTKPKFWKIFGRVDDQIIHSTGEKTNPVPLENILNQDPHLRSAVMFGRGKFNAGVLMDPLPAFTVDPSDPEALAEFRRKVWPSVEKMNEYAPQHSRIFKEMILVSIPSKPFTYTAKLTARRQTIIKDYAEEIEQLYASVDESTQPDFLPPPSWDMPHALQFVRTVVNAVLNDALDDDDDMFQCGCDSLQATWIRNTITNALRKSSKLDVRRIPINFVYENPTVYMLARFISRLSPSDLLTLNKQMVTQKVKEMEAMVKKYSANFPTHIPGAPLAGKEAVILVTGTTGGLGSALLAKLIESPGVSRVYALNRRTGVDILHRQKEAFAIRSLDPCELASRKVVLLEGAFADENLGLDLEQYAEIRSSVTHIIHNAYTVNFNLALPSFEPNVAGLRRLVDLALSSPHANPPRILFTSSIGVVSNCVVDGPVKEDYVGAASAAGLGYSESKWVCEKILAAAAEKTPLKPVTVRIGQMTGSSANGYWNSKEWVPTLFRTSVCIGCLPKVDGTISWLPVEVAAAALLEMCDAPNQVLHLAHPKPVPWSTIVEPVSQALRLPLVPYSQWLSKLEGGGNEEVTTGKSERNPALHLQEFFRSFASSPENGVDGSSASGEAMGSKQLCLREAVKLSPSLRNCEPLSFDEAKKWLVSWRLMEWGKDGNERE</sequence>
<feature type="domain" description="Polyketide synthase-like phosphopantetheine-binding" evidence="3">
    <location>
        <begin position="588"/>
        <end position="663"/>
    </location>
</feature>
<dbReference type="Gene3D" id="1.10.1200.10">
    <property type="entry name" value="ACP-like"/>
    <property type="match status" value="1"/>
</dbReference>
<keyword evidence="5" id="KW-1185">Reference proteome</keyword>
<dbReference type="InterPro" id="IPR042099">
    <property type="entry name" value="ANL_N_sf"/>
</dbReference>
<reference evidence="4 5" key="1">
    <citation type="submission" date="2015-04" db="EMBL/GenBank/DDBJ databases">
        <title>Complete genome sequence of Schizopora paradoxa KUC8140, a cosmopolitan wood degrader in East Asia.</title>
        <authorList>
            <consortium name="DOE Joint Genome Institute"/>
            <person name="Min B."/>
            <person name="Park H."/>
            <person name="Jang Y."/>
            <person name="Kim J.-J."/>
            <person name="Kim K.H."/>
            <person name="Pangilinan J."/>
            <person name="Lipzen A."/>
            <person name="Riley R."/>
            <person name="Grigoriev I.V."/>
            <person name="Spatafora J.W."/>
            <person name="Choi I.-G."/>
        </authorList>
    </citation>
    <scope>NUCLEOTIDE SEQUENCE [LARGE SCALE GENOMIC DNA]</scope>
    <source>
        <strain evidence="4 5">KUC8140</strain>
    </source>
</reference>
<gene>
    <name evidence="4" type="ORF">SCHPADRAFT_945792</name>
</gene>
<dbReference type="PANTHER" id="PTHR43439">
    <property type="entry name" value="PHENYLACETATE-COENZYME A LIGASE"/>
    <property type="match status" value="1"/>
</dbReference>
<organism evidence="4 5">
    <name type="scientific">Schizopora paradoxa</name>
    <dbReference type="NCBI Taxonomy" id="27342"/>
    <lineage>
        <taxon>Eukaryota</taxon>
        <taxon>Fungi</taxon>
        <taxon>Dikarya</taxon>
        <taxon>Basidiomycota</taxon>
        <taxon>Agaricomycotina</taxon>
        <taxon>Agaricomycetes</taxon>
        <taxon>Hymenochaetales</taxon>
        <taxon>Schizoporaceae</taxon>
        <taxon>Schizopora</taxon>
    </lineage>
</organism>
<evidence type="ECO:0000313" key="4">
    <source>
        <dbReference type="EMBL" id="KLO06794.1"/>
    </source>
</evidence>
<dbReference type="AlphaFoldDB" id="A0A0H2R4M5"/>
<dbReference type="Gene3D" id="3.40.50.720">
    <property type="entry name" value="NAD(P)-binding Rossmann-like Domain"/>
    <property type="match status" value="1"/>
</dbReference>
<evidence type="ECO:0000313" key="5">
    <source>
        <dbReference type="Proteomes" id="UP000053477"/>
    </source>
</evidence>
<dbReference type="Gene3D" id="3.40.50.12780">
    <property type="entry name" value="N-terminal domain of ligase-like"/>
    <property type="match status" value="1"/>
</dbReference>
<dbReference type="InterPro" id="IPR020806">
    <property type="entry name" value="PKS_PP-bd"/>
</dbReference>
<dbReference type="EMBL" id="KQ086180">
    <property type="protein sequence ID" value="KLO06794.1"/>
    <property type="molecule type" value="Genomic_DNA"/>
</dbReference>
<dbReference type="InParanoid" id="A0A0H2R4M5"/>
<evidence type="ECO:0000256" key="2">
    <source>
        <dbReference type="ARBA" id="ARBA00022553"/>
    </source>
</evidence>